<proteinExistence type="predicted"/>
<dbReference type="Proteomes" id="UP000646579">
    <property type="component" value="Unassembled WGS sequence"/>
</dbReference>
<evidence type="ECO:0000256" key="1">
    <source>
        <dbReference type="SAM" id="Coils"/>
    </source>
</evidence>
<name>A0A918RVP3_9HYPH</name>
<keyword evidence="1" id="KW-0175">Coiled coil</keyword>
<accession>A0A918RVP3</accession>
<dbReference type="InterPro" id="IPR007060">
    <property type="entry name" value="FtsL/DivIC"/>
</dbReference>
<reference evidence="3" key="1">
    <citation type="journal article" date="2014" name="Int. J. Syst. Evol. Microbiol.">
        <title>Complete genome sequence of Corynebacterium casei LMG S-19264T (=DSM 44701T), isolated from a smear-ripened cheese.</title>
        <authorList>
            <consortium name="US DOE Joint Genome Institute (JGI-PGF)"/>
            <person name="Walter F."/>
            <person name="Albersmeier A."/>
            <person name="Kalinowski J."/>
            <person name="Ruckert C."/>
        </authorList>
    </citation>
    <scope>NUCLEOTIDE SEQUENCE</scope>
    <source>
        <strain evidence="3">KCTC 32437</strain>
    </source>
</reference>
<comment type="caution">
    <text evidence="3">The sequence shown here is derived from an EMBL/GenBank/DDBJ whole genome shotgun (WGS) entry which is preliminary data.</text>
</comment>
<organism evidence="3 4">
    <name type="scientific">Devosia pacifica</name>
    <dbReference type="NCBI Taxonomy" id="1335967"/>
    <lineage>
        <taxon>Bacteria</taxon>
        <taxon>Pseudomonadati</taxon>
        <taxon>Pseudomonadota</taxon>
        <taxon>Alphaproteobacteria</taxon>
        <taxon>Hyphomicrobiales</taxon>
        <taxon>Devosiaceae</taxon>
        <taxon>Devosia</taxon>
    </lineage>
</organism>
<dbReference type="AlphaFoldDB" id="A0A918RVP3"/>
<feature type="compositionally biased region" description="Polar residues" evidence="2">
    <location>
        <begin position="115"/>
        <end position="125"/>
    </location>
</feature>
<reference evidence="3" key="2">
    <citation type="submission" date="2020-09" db="EMBL/GenBank/DDBJ databases">
        <authorList>
            <person name="Sun Q."/>
            <person name="Kim S."/>
        </authorList>
    </citation>
    <scope>NUCLEOTIDE SEQUENCE</scope>
    <source>
        <strain evidence="3">KCTC 32437</strain>
    </source>
</reference>
<dbReference type="EMBL" id="BMZE01000001">
    <property type="protein sequence ID" value="GHA11709.1"/>
    <property type="molecule type" value="Genomic_DNA"/>
</dbReference>
<gene>
    <name evidence="3" type="ORF">GCM10007989_02530</name>
</gene>
<dbReference type="RefSeq" id="WP_189422635.1">
    <property type="nucleotide sequence ID" value="NZ_BMZE01000001.1"/>
</dbReference>
<sequence length="125" mass="13799">MPTRLKRPPFWRHLALTAGMIAFLGYLGYSAVNGQFGTDSREDMVIDMATLEARSAALQAEIDSYRHRATLFDANRLDPDILDEGARAQLSMAHPDDLLVMVDPSSGEPKYGSLQELSGDQLTDN</sequence>
<keyword evidence="4" id="KW-1185">Reference proteome</keyword>
<evidence type="ECO:0008006" key="5">
    <source>
        <dbReference type="Google" id="ProtNLM"/>
    </source>
</evidence>
<evidence type="ECO:0000313" key="4">
    <source>
        <dbReference type="Proteomes" id="UP000646579"/>
    </source>
</evidence>
<feature type="region of interest" description="Disordered" evidence="2">
    <location>
        <begin position="102"/>
        <end position="125"/>
    </location>
</feature>
<protein>
    <recommendedName>
        <fullName evidence="5">Cell division protein FtsB</fullName>
    </recommendedName>
</protein>
<dbReference type="Pfam" id="PF04977">
    <property type="entry name" value="DivIC"/>
    <property type="match status" value="1"/>
</dbReference>
<evidence type="ECO:0000256" key="2">
    <source>
        <dbReference type="SAM" id="MobiDB-lite"/>
    </source>
</evidence>
<evidence type="ECO:0000313" key="3">
    <source>
        <dbReference type="EMBL" id="GHA11709.1"/>
    </source>
</evidence>
<feature type="coiled-coil region" evidence="1">
    <location>
        <begin position="41"/>
        <end position="68"/>
    </location>
</feature>